<dbReference type="Gene3D" id="2.170.150.40">
    <property type="entry name" value="Domain of unknown function (DUF427)"/>
    <property type="match status" value="1"/>
</dbReference>
<organism evidence="2 3">
    <name type="scientific">Shimia gijangensis</name>
    <dbReference type="NCBI Taxonomy" id="1470563"/>
    <lineage>
        <taxon>Bacteria</taxon>
        <taxon>Pseudomonadati</taxon>
        <taxon>Pseudomonadota</taxon>
        <taxon>Alphaproteobacteria</taxon>
        <taxon>Rhodobacterales</taxon>
        <taxon>Roseobacteraceae</taxon>
    </lineage>
</organism>
<dbReference type="Pfam" id="PF04248">
    <property type="entry name" value="NTP_transf_9"/>
    <property type="match status" value="1"/>
</dbReference>
<dbReference type="STRING" id="1470563.SAMN05444000_11121"/>
<dbReference type="InterPro" id="IPR038694">
    <property type="entry name" value="DUF427_sf"/>
</dbReference>
<dbReference type="PANTHER" id="PTHR34310">
    <property type="entry name" value="DUF427 DOMAIN PROTEIN (AFU_ORTHOLOGUE AFUA_3G02220)"/>
    <property type="match status" value="1"/>
</dbReference>
<dbReference type="OrthoDB" id="9815163at2"/>
<dbReference type="AlphaFoldDB" id="A0A1M6KXL4"/>
<evidence type="ECO:0000259" key="1">
    <source>
        <dbReference type="Pfam" id="PF04248"/>
    </source>
</evidence>
<proteinExistence type="predicted"/>
<name>A0A1M6KXL4_9RHOB</name>
<dbReference type="PANTHER" id="PTHR34310:SF9">
    <property type="entry name" value="BLR5716 PROTEIN"/>
    <property type="match status" value="1"/>
</dbReference>
<dbReference type="EMBL" id="FQZQ01000011">
    <property type="protein sequence ID" value="SHJ63649.1"/>
    <property type="molecule type" value="Genomic_DNA"/>
</dbReference>
<sequence>MSKRITIRKAEGMWSVRAGGAVLGESRNALELTEGDYAPVIYFPREDIAMAFLDRTDHSTHCPWKGDASYYSIVTKSQTLKNKVWTYEAPLEDVARIKDHLAFYTDDTTVAVERI</sequence>
<protein>
    <submittedName>
        <fullName evidence="2">Uncharacterized conserved protein, DUF427 family</fullName>
    </submittedName>
</protein>
<dbReference type="Proteomes" id="UP000183982">
    <property type="component" value="Unassembled WGS sequence"/>
</dbReference>
<dbReference type="RefSeq" id="WP_073252440.1">
    <property type="nucleotide sequence ID" value="NZ_FQZQ01000011.1"/>
</dbReference>
<reference evidence="3" key="1">
    <citation type="submission" date="2016-11" db="EMBL/GenBank/DDBJ databases">
        <authorList>
            <person name="Varghese N."/>
            <person name="Submissions S."/>
        </authorList>
    </citation>
    <scope>NUCLEOTIDE SEQUENCE [LARGE SCALE GENOMIC DNA]</scope>
    <source>
        <strain evidence="3">DSM 100564</strain>
    </source>
</reference>
<keyword evidence="3" id="KW-1185">Reference proteome</keyword>
<evidence type="ECO:0000313" key="3">
    <source>
        <dbReference type="Proteomes" id="UP000183982"/>
    </source>
</evidence>
<feature type="domain" description="DUF427" evidence="1">
    <location>
        <begin position="15"/>
        <end position="105"/>
    </location>
</feature>
<evidence type="ECO:0000313" key="2">
    <source>
        <dbReference type="EMBL" id="SHJ63649.1"/>
    </source>
</evidence>
<dbReference type="InterPro" id="IPR007361">
    <property type="entry name" value="DUF427"/>
</dbReference>
<accession>A0A1M6KXL4</accession>
<gene>
    <name evidence="2" type="ORF">SAMN05444000_11121</name>
</gene>